<keyword evidence="1" id="KW-1133">Transmembrane helix</keyword>
<keyword evidence="3" id="KW-1185">Reference proteome</keyword>
<reference evidence="2 3" key="1">
    <citation type="submission" date="2019-07" db="EMBL/GenBank/DDBJ databases">
        <title>Genomic Encyclopedia of Archaeal and Bacterial Type Strains, Phase II (KMG-II): from individual species to whole genera.</title>
        <authorList>
            <person name="Goeker M."/>
        </authorList>
    </citation>
    <scope>NUCLEOTIDE SEQUENCE [LARGE SCALE GENOMIC DNA]</scope>
    <source>
        <strain evidence="2 3">DSM 21935</strain>
    </source>
</reference>
<protein>
    <submittedName>
        <fullName evidence="2">Uncharacterized protein</fullName>
    </submittedName>
</protein>
<gene>
    <name evidence="2" type="ORF">LX73_1345</name>
</gene>
<dbReference type="AlphaFoldDB" id="A0A5D3YL06"/>
<comment type="caution">
    <text evidence="2">The sequence shown here is derived from an EMBL/GenBank/DDBJ whole genome shotgun (WGS) entry which is preliminary data.</text>
</comment>
<evidence type="ECO:0000313" key="3">
    <source>
        <dbReference type="Proteomes" id="UP000324595"/>
    </source>
</evidence>
<dbReference type="InterPro" id="IPR058379">
    <property type="entry name" value="DUF8066"/>
</dbReference>
<dbReference type="EMBL" id="VNHY01000002">
    <property type="protein sequence ID" value="TYP93636.1"/>
    <property type="molecule type" value="Genomic_DNA"/>
</dbReference>
<organism evidence="2 3">
    <name type="scientific">Fodinibius salinus</name>
    <dbReference type="NCBI Taxonomy" id="860790"/>
    <lineage>
        <taxon>Bacteria</taxon>
        <taxon>Pseudomonadati</taxon>
        <taxon>Balneolota</taxon>
        <taxon>Balneolia</taxon>
        <taxon>Balneolales</taxon>
        <taxon>Balneolaceae</taxon>
        <taxon>Fodinibius</taxon>
    </lineage>
</organism>
<name>A0A5D3YL06_9BACT</name>
<sequence>MFTQFAGLAIVSGIINIGVLLFLAWLAYRFVKAHESIAYSLRVMKGKITDLPFEKE</sequence>
<feature type="transmembrane region" description="Helical" evidence="1">
    <location>
        <begin position="6"/>
        <end position="28"/>
    </location>
</feature>
<proteinExistence type="predicted"/>
<keyword evidence="1" id="KW-0472">Membrane</keyword>
<keyword evidence="1" id="KW-0812">Transmembrane</keyword>
<evidence type="ECO:0000313" key="2">
    <source>
        <dbReference type="EMBL" id="TYP93636.1"/>
    </source>
</evidence>
<accession>A0A5D3YL06</accession>
<dbReference type="Proteomes" id="UP000324595">
    <property type="component" value="Unassembled WGS sequence"/>
</dbReference>
<dbReference type="RefSeq" id="WP_170245606.1">
    <property type="nucleotide sequence ID" value="NZ_VNHY01000002.1"/>
</dbReference>
<dbReference type="Pfam" id="PF26262">
    <property type="entry name" value="DUF8066"/>
    <property type="match status" value="1"/>
</dbReference>
<evidence type="ECO:0000256" key="1">
    <source>
        <dbReference type="SAM" id="Phobius"/>
    </source>
</evidence>